<feature type="region of interest" description="Disordered" evidence="2">
    <location>
        <begin position="1"/>
        <end position="29"/>
    </location>
</feature>
<feature type="transmembrane region" description="Helical" evidence="3">
    <location>
        <begin position="102"/>
        <end position="120"/>
    </location>
</feature>
<evidence type="ECO:0000313" key="6">
    <source>
        <dbReference type="Proteomes" id="UP001589862"/>
    </source>
</evidence>
<comment type="similarity">
    <text evidence="1">Belongs to the LytR/CpsA/Psr (LCP) family.</text>
</comment>
<keyword evidence="3" id="KW-0472">Membrane</keyword>
<accession>A0ABV6PA80</accession>
<keyword evidence="3" id="KW-1133">Transmembrane helix</keyword>
<feature type="transmembrane region" description="Helical" evidence="3">
    <location>
        <begin position="72"/>
        <end position="90"/>
    </location>
</feature>
<protein>
    <submittedName>
        <fullName evidence="5">LCP family protein</fullName>
    </submittedName>
</protein>
<sequence>MTQFSSTKPAAARSHLNATPGRLTDPFRHPEHLDEQPRFKRAVLLLLASLIAPGTAQIVAGDKAAGRRFLRITVLLWAGLAAVIVLAILNRGLLIGLLANPIAQWAAIIALLGLALWWFLVQLNTIRVLKLSSLEPNHKRIVGAMCVLALLATGIPLYGAYVVNAGRSALGSIFETKPAIDLVDGRYNFLLLGADAGEGRMGLRPDSISVVSVNAKTGQSAIFSIPRDFQNAPFPDDSPLKQVYPDGYSCGDACIINSLYTDVMNNHRDVYDDSVKDPGAQAMMDATSGILGITVQGYAMIDMQGFAEMIDALGGVKVETEGWVTYRGKQPDGTWGNAWWGPGKHHFNGADALSFARSRKYSTDYSRVRRQQCIQQAMIQQFNPQNVLANFTQIMSAGERVVETDLPQGQLGSFVSLAEKARAQKVQKLTIGAPDFGEPGDKFSTYPDFDQIHTRVQETFSNEEAEEQARGEAEVFASPRPVLGFSKPSGLMYFELTKPDGSPIDESYLVEMERIGQYGILEQASENNHKCKPLS</sequence>
<dbReference type="PANTHER" id="PTHR33392">
    <property type="entry name" value="POLYISOPRENYL-TEICHOIC ACID--PEPTIDOGLYCAN TEICHOIC ACID TRANSFERASE TAGU"/>
    <property type="match status" value="1"/>
</dbReference>
<organism evidence="5 6">
    <name type="scientific">Micrococcoides hystricis</name>
    <dbReference type="NCBI Taxonomy" id="1572761"/>
    <lineage>
        <taxon>Bacteria</taxon>
        <taxon>Bacillati</taxon>
        <taxon>Actinomycetota</taxon>
        <taxon>Actinomycetes</taxon>
        <taxon>Micrococcales</taxon>
        <taxon>Micrococcaceae</taxon>
        <taxon>Micrococcoides</taxon>
    </lineage>
</organism>
<dbReference type="PANTHER" id="PTHR33392:SF6">
    <property type="entry name" value="POLYISOPRENYL-TEICHOIC ACID--PEPTIDOGLYCAN TEICHOIC ACID TRANSFERASE TAGU"/>
    <property type="match status" value="1"/>
</dbReference>
<evidence type="ECO:0000313" key="5">
    <source>
        <dbReference type="EMBL" id="MFC0582029.1"/>
    </source>
</evidence>
<keyword evidence="6" id="KW-1185">Reference proteome</keyword>
<dbReference type="Pfam" id="PF03816">
    <property type="entry name" value="LytR_cpsA_psr"/>
    <property type="match status" value="1"/>
</dbReference>
<feature type="domain" description="Cell envelope-related transcriptional attenuator" evidence="4">
    <location>
        <begin position="204"/>
        <end position="382"/>
    </location>
</feature>
<gene>
    <name evidence="5" type="ORF">ACFFFR_06485</name>
</gene>
<dbReference type="Gene3D" id="3.40.630.190">
    <property type="entry name" value="LCP protein"/>
    <property type="match status" value="1"/>
</dbReference>
<dbReference type="Proteomes" id="UP001589862">
    <property type="component" value="Unassembled WGS sequence"/>
</dbReference>
<evidence type="ECO:0000259" key="4">
    <source>
        <dbReference type="Pfam" id="PF03816"/>
    </source>
</evidence>
<evidence type="ECO:0000256" key="1">
    <source>
        <dbReference type="ARBA" id="ARBA00006068"/>
    </source>
</evidence>
<reference evidence="5 6" key="1">
    <citation type="submission" date="2024-09" db="EMBL/GenBank/DDBJ databases">
        <authorList>
            <person name="Sun Q."/>
            <person name="Mori K."/>
        </authorList>
    </citation>
    <scope>NUCLEOTIDE SEQUENCE [LARGE SCALE GENOMIC DNA]</scope>
    <source>
        <strain evidence="5 6">NCAIM B.02604</strain>
    </source>
</reference>
<dbReference type="RefSeq" id="WP_377458887.1">
    <property type="nucleotide sequence ID" value="NZ_JBHLUB010000028.1"/>
</dbReference>
<name>A0ABV6PA80_9MICC</name>
<comment type="caution">
    <text evidence="5">The sequence shown here is derived from an EMBL/GenBank/DDBJ whole genome shotgun (WGS) entry which is preliminary data.</text>
</comment>
<keyword evidence="3" id="KW-0812">Transmembrane</keyword>
<dbReference type="NCBIfam" id="TIGR00350">
    <property type="entry name" value="lytR_cpsA_psr"/>
    <property type="match status" value="1"/>
</dbReference>
<dbReference type="InterPro" id="IPR004474">
    <property type="entry name" value="LytR_CpsA_psr"/>
</dbReference>
<proteinExistence type="inferred from homology"/>
<feature type="transmembrane region" description="Helical" evidence="3">
    <location>
        <begin position="141"/>
        <end position="163"/>
    </location>
</feature>
<dbReference type="EMBL" id="JBHLUB010000028">
    <property type="protein sequence ID" value="MFC0582029.1"/>
    <property type="molecule type" value="Genomic_DNA"/>
</dbReference>
<evidence type="ECO:0000256" key="3">
    <source>
        <dbReference type="SAM" id="Phobius"/>
    </source>
</evidence>
<evidence type="ECO:0000256" key="2">
    <source>
        <dbReference type="SAM" id="MobiDB-lite"/>
    </source>
</evidence>
<feature type="transmembrane region" description="Helical" evidence="3">
    <location>
        <begin position="42"/>
        <end position="60"/>
    </location>
</feature>
<dbReference type="InterPro" id="IPR050922">
    <property type="entry name" value="LytR/CpsA/Psr_CW_biosynth"/>
</dbReference>